<evidence type="ECO:0000256" key="1">
    <source>
        <dbReference type="ARBA" id="ARBA00006484"/>
    </source>
</evidence>
<accession>A0AAE0WVB4</accession>
<proteinExistence type="inferred from homology"/>
<dbReference type="InterPro" id="IPR036291">
    <property type="entry name" value="NAD(P)-bd_dom_sf"/>
</dbReference>
<dbReference type="InterPro" id="IPR002347">
    <property type="entry name" value="SDR_fam"/>
</dbReference>
<keyword evidence="5" id="KW-1185">Reference proteome</keyword>
<sequence length="253" mass="27370">MAFPDRHQGIGHAIALAYAAQGAHLALHARSTDKLQAVAKEASSIAKPKGYEITTTAAKDLSVDISGGATFDILINYAGFALGAPATFHEQSIEDISTMIQTNIFGFRVAANAMLNEGGMAKAKHGTIINATSTTGLEVPPLPGEAVYHSSKACQEAFSNVLRNETVGTNARILTLRPGVVQTNFHEQRVGYDQGQYDEFIDGIEALVAEDVAKAAVWMVQSEERVSIRALDVIPSSQRTLRLFDRDWEKRNK</sequence>
<protein>
    <submittedName>
        <fullName evidence="4">Uncharacterized protein</fullName>
    </submittedName>
</protein>
<dbReference type="AlphaFoldDB" id="A0AAE0WVB4"/>
<name>A0AAE0WVB4_9PEZI</name>
<dbReference type="EMBL" id="JAUTXT010000004">
    <property type="protein sequence ID" value="KAK3678494.1"/>
    <property type="molecule type" value="Genomic_DNA"/>
</dbReference>
<dbReference type="PANTHER" id="PTHR42901:SF1">
    <property type="entry name" value="ALCOHOL DEHYDROGENASE"/>
    <property type="match status" value="1"/>
</dbReference>
<gene>
    <name evidence="4" type="ORF">LTR78_001791</name>
</gene>
<dbReference type="GO" id="GO:0016491">
    <property type="term" value="F:oxidoreductase activity"/>
    <property type="evidence" value="ECO:0007669"/>
    <property type="project" value="UniProtKB-KW"/>
</dbReference>
<reference evidence="4" key="1">
    <citation type="submission" date="2023-07" db="EMBL/GenBank/DDBJ databases">
        <title>Black Yeasts Isolated from many extreme environments.</title>
        <authorList>
            <person name="Coleine C."/>
            <person name="Stajich J.E."/>
            <person name="Selbmann L."/>
        </authorList>
    </citation>
    <scope>NUCLEOTIDE SEQUENCE</scope>
    <source>
        <strain evidence="4">CCFEE 5485</strain>
    </source>
</reference>
<evidence type="ECO:0000313" key="5">
    <source>
        <dbReference type="Proteomes" id="UP001274830"/>
    </source>
</evidence>
<evidence type="ECO:0000256" key="3">
    <source>
        <dbReference type="RuleBase" id="RU000363"/>
    </source>
</evidence>
<dbReference type="PRINTS" id="PR00081">
    <property type="entry name" value="GDHRDH"/>
</dbReference>
<evidence type="ECO:0000313" key="4">
    <source>
        <dbReference type="EMBL" id="KAK3678494.1"/>
    </source>
</evidence>
<dbReference type="Gene3D" id="3.40.50.720">
    <property type="entry name" value="NAD(P)-binding Rossmann-like Domain"/>
    <property type="match status" value="1"/>
</dbReference>
<dbReference type="PRINTS" id="PR00080">
    <property type="entry name" value="SDRFAMILY"/>
</dbReference>
<dbReference type="PANTHER" id="PTHR42901">
    <property type="entry name" value="ALCOHOL DEHYDROGENASE"/>
    <property type="match status" value="1"/>
</dbReference>
<dbReference type="SUPFAM" id="SSF51735">
    <property type="entry name" value="NAD(P)-binding Rossmann-fold domains"/>
    <property type="match status" value="1"/>
</dbReference>
<evidence type="ECO:0000256" key="2">
    <source>
        <dbReference type="ARBA" id="ARBA00023002"/>
    </source>
</evidence>
<organism evidence="4 5">
    <name type="scientific">Recurvomyces mirabilis</name>
    <dbReference type="NCBI Taxonomy" id="574656"/>
    <lineage>
        <taxon>Eukaryota</taxon>
        <taxon>Fungi</taxon>
        <taxon>Dikarya</taxon>
        <taxon>Ascomycota</taxon>
        <taxon>Pezizomycotina</taxon>
        <taxon>Dothideomycetes</taxon>
        <taxon>Dothideomycetidae</taxon>
        <taxon>Mycosphaerellales</taxon>
        <taxon>Teratosphaeriaceae</taxon>
        <taxon>Recurvomyces</taxon>
    </lineage>
</organism>
<dbReference type="Pfam" id="PF00106">
    <property type="entry name" value="adh_short"/>
    <property type="match status" value="1"/>
</dbReference>
<comment type="similarity">
    <text evidence="1 3">Belongs to the short-chain dehydrogenases/reductases (SDR) family.</text>
</comment>
<dbReference type="Proteomes" id="UP001274830">
    <property type="component" value="Unassembled WGS sequence"/>
</dbReference>
<keyword evidence="2" id="KW-0560">Oxidoreductase</keyword>
<comment type="caution">
    <text evidence="4">The sequence shown here is derived from an EMBL/GenBank/DDBJ whole genome shotgun (WGS) entry which is preliminary data.</text>
</comment>